<dbReference type="KEGG" id="pseb:EOK75_00575"/>
<dbReference type="Proteomes" id="UP000298631">
    <property type="component" value="Chromosome"/>
</dbReference>
<reference evidence="2 3" key="1">
    <citation type="submission" date="2019-05" db="EMBL/GenBank/DDBJ databases">
        <title>Pseudorhodobacter turbinis sp. nov., isolated from the gut of the Korean turban shell.</title>
        <authorList>
            <person name="Jeong Y.-S."/>
            <person name="Kang W.-R."/>
            <person name="Bae J.-W."/>
        </authorList>
    </citation>
    <scope>NUCLEOTIDE SEQUENCE [LARGE SCALE GENOMIC DNA]</scope>
    <source>
        <strain evidence="2 3">S12M18</strain>
    </source>
</reference>
<keyword evidence="3" id="KW-1185">Reference proteome</keyword>
<protein>
    <recommendedName>
        <fullName evidence="4">TnsA endonuclease N-terminal domain-containing protein</fullName>
    </recommendedName>
</protein>
<dbReference type="EMBL" id="CP039964">
    <property type="protein sequence ID" value="QCO54444.1"/>
    <property type="molecule type" value="Genomic_DNA"/>
</dbReference>
<evidence type="ECO:0000313" key="2">
    <source>
        <dbReference type="EMBL" id="QCO54444.1"/>
    </source>
</evidence>
<sequence>MTHPQENYGQRPVQPSHSKRNLSGASRNHLTGLFVFGDGDGRVVGSESHLEFNFALCLAAHPDTADLHEQVPFEWRDLEGKAHKHYFDFVVSCVGGKRVAYTVKPVVGLKGTFAETMPHIAQQARESGHFSDVRLLTDADLDQVSLFNAKLLHACRAAQPEHDLAALRVVQNMTGVTTLGALVAETGLQGNGFRAMVRLLRSGHLKLRDHEHISYEAAIYKAKQP</sequence>
<gene>
    <name evidence="2" type="ORF">EOK75_00575</name>
</gene>
<dbReference type="RefSeq" id="WP_137192128.1">
    <property type="nucleotide sequence ID" value="NZ_CP039964.1"/>
</dbReference>
<organism evidence="2 3">
    <name type="scientific">Pseudorhodobacter turbinis</name>
    <dbReference type="NCBI Taxonomy" id="2500533"/>
    <lineage>
        <taxon>Bacteria</taxon>
        <taxon>Pseudomonadati</taxon>
        <taxon>Pseudomonadota</taxon>
        <taxon>Alphaproteobacteria</taxon>
        <taxon>Rhodobacterales</taxon>
        <taxon>Paracoccaceae</taxon>
        <taxon>Pseudorhodobacter</taxon>
    </lineage>
</organism>
<evidence type="ECO:0000256" key="1">
    <source>
        <dbReference type="SAM" id="MobiDB-lite"/>
    </source>
</evidence>
<dbReference type="AlphaFoldDB" id="A0A4V1E0F4"/>
<evidence type="ECO:0000313" key="3">
    <source>
        <dbReference type="Proteomes" id="UP000298631"/>
    </source>
</evidence>
<accession>A0A4V1E0F4</accession>
<proteinExistence type="predicted"/>
<name>A0A4V1E0F4_9RHOB</name>
<feature type="region of interest" description="Disordered" evidence="1">
    <location>
        <begin position="1"/>
        <end position="23"/>
    </location>
</feature>
<evidence type="ECO:0008006" key="4">
    <source>
        <dbReference type="Google" id="ProtNLM"/>
    </source>
</evidence>
<dbReference type="OrthoDB" id="7846781at2"/>